<name>A0A6N7W5E4_9ACTO</name>
<dbReference type="RefSeq" id="WP_154545157.1">
    <property type="nucleotide sequence ID" value="NZ_VULO01000008.1"/>
</dbReference>
<proteinExistence type="predicted"/>
<gene>
    <name evidence="2" type="ORF">FYJ24_07555</name>
</gene>
<organism evidence="2 3">
    <name type="scientific">Scrofimicrobium canadense</name>
    <dbReference type="NCBI Taxonomy" id="2652290"/>
    <lineage>
        <taxon>Bacteria</taxon>
        <taxon>Bacillati</taxon>
        <taxon>Actinomycetota</taxon>
        <taxon>Actinomycetes</taxon>
        <taxon>Actinomycetales</taxon>
        <taxon>Actinomycetaceae</taxon>
        <taxon>Scrofimicrobium</taxon>
    </lineage>
</organism>
<reference evidence="2 3" key="1">
    <citation type="submission" date="2019-08" db="EMBL/GenBank/DDBJ databases">
        <title>In-depth cultivation of the pig gut microbiome towards novel bacterial diversity and tailored functional studies.</title>
        <authorList>
            <person name="Wylensek D."/>
            <person name="Hitch T.C.A."/>
            <person name="Clavel T."/>
        </authorList>
    </citation>
    <scope>NUCLEOTIDE SEQUENCE [LARGE SCALE GENOMIC DNA]</scope>
    <source>
        <strain evidence="2 3">WB03_NA08</strain>
    </source>
</reference>
<feature type="transmembrane region" description="Helical" evidence="1">
    <location>
        <begin position="24"/>
        <end position="42"/>
    </location>
</feature>
<keyword evidence="3" id="KW-1185">Reference proteome</keyword>
<keyword evidence="1" id="KW-0472">Membrane</keyword>
<protein>
    <submittedName>
        <fullName evidence="2">Uncharacterized protein</fullName>
    </submittedName>
</protein>
<accession>A0A6N7W5E4</accession>
<dbReference type="Proteomes" id="UP000470875">
    <property type="component" value="Unassembled WGS sequence"/>
</dbReference>
<keyword evidence="1" id="KW-1133">Transmembrane helix</keyword>
<evidence type="ECO:0000313" key="3">
    <source>
        <dbReference type="Proteomes" id="UP000470875"/>
    </source>
</evidence>
<keyword evidence="1" id="KW-0812">Transmembrane</keyword>
<sequence>MSTDQIHLSGVVQRQETAIPTSSLLLLAIVIVGVVAMGVAVLGVVTGAFWVTILAGLTSALVTATLVFRAQLGE</sequence>
<dbReference type="EMBL" id="VULO01000008">
    <property type="protein sequence ID" value="MSS84621.1"/>
    <property type="molecule type" value="Genomic_DNA"/>
</dbReference>
<evidence type="ECO:0000256" key="1">
    <source>
        <dbReference type="SAM" id="Phobius"/>
    </source>
</evidence>
<dbReference type="AlphaFoldDB" id="A0A6N7W5E4"/>
<evidence type="ECO:0000313" key="2">
    <source>
        <dbReference type="EMBL" id="MSS84621.1"/>
    </source>
</evidence>
<comment type="caution">
    <text evidence="2">The sequence shown here is derived from an EMBL/GenBank/DDBJ whole genome shotgun (WGS) entry which is preliminary data.</text>
</comment>
<feature type="transmembrane region" description="Helical" evidence="1">
    <location>
        <begin position="48"/>
        <end position="68"/>
    </location>
</feature>